<dbReference type="Proteomes" id="UP000187406">
    <property type="component" value="Unassembled WGS sequence"/>
</dbReference>
<proteinExistence type="predicted"/>
<evidence type="ECO:0000313" key="1">
    <source>
        <dbReference type="EMBL" id="GAV89265.1"/>
    </source>
</evidence>
<dbReference type="OrthoDB" id="1937106at2759"/>
<comment type="caution">
    <text evidence="1">The sequence shown here is derived from an EMBL/GenBank/DDBJ whole genome shotgun (WGS) entry which is preliminary data.</text>
</comment>
<sequence>MCFPGLPLPLHNPSILKAIGDSLGRYLRSDANTVKFKHPQTACICVEMDISAPPTPAFFVAIGELQIHQHIILESRCLYCSHCLLQGHCANSCWNRKRKHASVPTLSAVRSGKEHCGGLLPAGTVSPGPNNLFPTLPPEAFPTCLQGVCGNASVTPSLTN</sequence>
<dbReference type="PANTHER" id="PTHR31286:SF99">
    <property type="entry name" value="DUF4283 DOMAIN-CONTAINING PROTEIN"/>
    <property type="match status" value="1"/>
</dbReference>
<keyword evidence="2" id="KW-1185">Reference proteome</keyword>
<gene>
    <name evidence="1" type="ORF">CFOL_v3_32683</name>
</gene>
<dbReference type="AlphaFoldDB" id="A0A1Q3DA07"/>
<dbReference type="InParanoid" id="A0A1Q3DA07"/>
<reference evidence="2" key="1">
    <citation type="submission" date="2016-04" db="EMBL/GenBank/DDBJ databases">
        <title>Cephalotus genome sequencing.</title>
        <authorList>
            <person name="Fukushima K."/>
            <person name="Hasebe M."/>
            <person name="Fang X."/>
        </authorList>
    </citation>
    <scope>NUCLEOTIDE SEQUENCE [LARGE SCALE GENOMIC DNA]</scope>
    <source>
        <strain evidence="2">cv. St1</strain>
    </source>
</reference>
<organism evidence="1 2">
    <name type="scientific">Cephalotus follicularis</name>
    <name type="common">Albany pitcher plant</name>
    <dbReference type="NCBI Taxonomy" id="3775"/>
    <lineage>
        <taxon>Eukaryota</taxon>
        <taxon>Viridiplantae</taxon>
        <taxon>Streptophyta</taxon>
        <taxon>Embryophyta</taxon>
        <taxon>Tracheophyta</taxon>
        <taxon>Spermatophyta</taxon>
        <taxon>Magnoliopsida</taxon>
        <taxon>eudicotyledons</taxon>
        <taxon>Gunneridae</taxon>
        <taxon>Pentapetalae</taxon>
        <taxon>rosids</taxon>
        <taxon>fabids</taxon>
        <taxon>Oxalidales</taxon>
        <taxon>Cephalotaceae</taxon>
        <taxon>Cephalotus</taxon>
    </lineage>
</organism>
<dbReference type="InterPro" id="IPR040256">
    <property type="entry name" value="At4g02000-like"/>
</dbReference>
<dbReference type="EMBL" id="BDDD01005360">
    <property type="protein sequence ID" value="GAV89265.1"/>
    <property type="molecule type" value="Genomic_DNA"/>
</dbReference>
<protein>
    <recommendedName>
        <fullName evidence="3">DUF4283 domain-containing protein</fullName>
    </recommendedName>
</protein>
<name>A0A1Q3DA07_CEPFO</name>
<dbReference type="PANTHER" id="PTHR31286">
    <property type="entry name" value="GLYCINE-RICH CELL WALL STRUCTURAL PROTEIN 1.8-LIKE"/>
    <property type="match status" value="1"/>
</dbReference>
<evidence type="ECO:0000313" key="2">
    <source>
        <dbReference type="Proteomes" id="UP000187406"/>
    </source>
</evidence>
<evidence type="ECO:0008006" key="3">
    <source>
        <dbReference type="Google" id="ProtNLM"/>
    </source>
</evidence>
<accession>A0A1Q3DA07</accession>